<feature type="region of interest" description="Disordered" evidence="2">
    <location>
        <begin position="274"/>
        <end position="322"/>
    </location>
</feature>
<keyword evidence="1" id="KW-0175">Coiled coil</keyword>
<evidence type="ECO:0000256" key="1">
    <source>
        <dbReference type="SAM" id="Coils"/>
    </source>
</evidence>
<proteinExistence type="predicted"/>
<accession>A0A9P1BTP4</accession>
<dbReference type="EMBL" id="CAMXCT020000398">
    <property type="protein sequence ID" value="CAL1131623.1"/>
    <property type="molecule type" value="Genomic_DNA"/>
</dbReference>
<feature type="compositionally biased region" description="Basic and acidic residues" evidence="2">
    <location>
        <begin position="291"/>
        <end position="302"/>
    </location>
</feature>
<dbReference type="AlphaFoldDB" id="A0A9P1BTP4"/>
<dbReference type="Proteomes" id="UP001152797">
    <property type="component" value="Unassembled WGS sequence"/>
</dbReference>
<feature type="region of interest" description="Disordered" evidence="2">
    <location>
        <begin position="142"/>
        <end position="180"/>
    </location>
</feature>
<gene>
    <name evidence="3" type="ORF">C1SCF055_LOCUS6316</name>
</gene>
<protein>
    <submittedName>
        <fullName evidence="3">Uncharacterized protein</fullName>
    </submittedName>
</protein>
<reference evidence="4" key="2">
    <citation type="submission" date="2024-04" db="EMBL/GenBank/DDBJ databases">
        <authorList>
            <person name="Chen Y."/>
            <person name="Shah S."/>
            <person name="Dougan E. K."/>
            <person name="Thang M."/>
            <person name="Chan C."/>
        </authorList>
    </citation>
    <scope>NUCLEOTIDE SEQUENCE [LARGE SCALE GENOMIC DNA]</scope>
</reference>
<keyword evidence="5" id="KW-1185">Reference proteome</keyword>
<evidence type="ECO:0000313" key="4">
    <source>
        <dbReference type="EMBL" id="CAL1131623.1"/>
    </source>
</evidence>
<feature type="coiled-coil region" evidence="1">
    <location>
        <begin position="193"/>
        <end position="241"/>
    </location>
</feature>
<name>A0A9P1BTP4_9DINO</name>
<dbReference type="EMBL" id="CAMXCT030000398">
    <property type="protein sequence ID" value="CAL4765560.1"/>
    <property type="molecule type" value="Genomic_DNA"/>
</dbReference>
<organism evidence="3">
    <name type="scientific">Cladocopium goreaui</name>
    <dbReference type="NCBI Taxonomy" id="2562237"/>
    <lineage>
        <taxon>Eukaryota</taxon>
        <taxon>Sar</taxon>
        <taxon>Alveolata</taxon>
        <taxon>Dinophyceae</taxon>
        <taxon>Suessiales</taxon>
        <taxon>Symbiodiniaceae</taxon>
        <taxon>Cladocopium</taxon>
    </lineage>
</organism>
<reference evidence="3" key="1">
    <citation type="submission" date="2022-10" db="EMBL/GenBank/DDBJ databases">
        <authorList>
            <person name="Chen Y."/>
            <person name="Dougan E. K."/>
            <person name="Chan C."/>
            <person name="Rhodes N."/>
            <person name="Thang M."/>
        </authorList>
    </citation>
    <scope>NUCLEOTIDE SEQUENCE</scope>
</reference>
<evidence type="ECO:0000313" key="5">
    <source>
        <dbReference type="Proteomes" id="UP001152797"/>
    </source>
</evidence>
<comment type="caution">
    <text evidence="3">The sequence shown here is derived from an EMBL/GenBank/DDBJ whole genome shotgun (WGS) entry which is preliminary data.</text>
</comment>
<sequence length="322" mass="35870">MVLSLKSPYSPPGEAATLRFGFAQAREVQAGAERQAEEYHVQGEALEEMRRCHLQEAQRLARQRRLEMRHQATLRAQLHEVQQAIGRCSGCSDCHRQAPGSDGDPPSQAVIEKAFGIHRLSEAKEQLHELRGCNLRLQEELREAQQAPPPKTQDLPRPAWVGDRPQRRKDSCFGSPRTASMDGSMLLRQVGATETLRGELEKLQDTLSRELRRQKGLQRREEMLQKRQRQLEAALKQSRAEQAAELNSLHAELQEGARHVRRLLDFAMHAPGVAVLEGDGGGLQTRPEVPSPKEDATPREDGPGPAVSAVSTPPTRSADDVQ</sequence>
<evidence type="ECO:0000256" key="2">
    <source>
        <dbReference type="SAM" id="MobiDB-lite"/>
    </source>
</evidence>
<evidence type="ECO:0000313" key="3">
    <source>
        <dbReference type="EMBL" id="CAI3978248.1"/>
    </source>
</evidence>
<dbReference type="EMBL" id="CAMXCT010000398">
    <property type="protein sequence ID" value="CAI3978248.1"/>
    <property type="molecule type" value="Genomic_DNA"/>
</dbReference>